<feature type="compositionally biased region" description="Acidic residues" evidence="1">
    <location>
        <begin position="158"/>
        <end position="187"/>
    </location>
</feature>
<feature type="transmembrane region" description="Helical" evidence="2">
    <location>
        <begin position="116"/>
        <end position="139"/>
    </location>
</feature>
<evidence type="ECO:0000256" key="2">
    <source>
        <dbReference type="SAM" id="Phobius"/>
    </source>
</evidence>
<gene>
    <name evidence="3" type="ORF">SAMN04488554_1272</name>
</gene>
<dbReference type="EMBL" id="FNTX01000001">
    <property type="protein sequence ID" value="SEE00010.1"/>
    <property type="molecule type" value="Genomic_DNA"/>
</dbReference>
<feature type="region of interest" description="Disordered" evidence="1">
    <location>
        <begin position="139"/>
        <end position="200"/>
    </location>
</feature>
<evidence type="ECO:0000313" key="3">
    <source>
        <dbReference type="EMBL" id="SEE00010.1"/>
    </source>
</evidence>
<dbReference type="OrthoDB" id="5149482at2"/>
<accession>A0A1H5F9M6</accession>
<organism evidence="3 4">
    <name type="scientific">Ruania alba</name>
    <dbReference type="NCBI Taxonomy" id="648782"/>
    <lineage>
        <taxon>Bacteria</taxon>
        <taxon>Bacillati</taxon>
        <taxon>Actinomycetota</taxon>
        <taxon>Actinomycetes</taxon>
        <taxon>Micrococcales</taxon>
        <taxon>Ruaniaceae</taxon>
        <taxon>Ruania</taxon>
    </lineage>
</organism>
<sequence>MGFRYNSPPGWPAPPEGWEPPQGWTPDPSWPPAPPGWQFWVPDESGASGSSGTESVGGAPSESARSRPPSLYEYAPSGTLDSPAQSPYVAVPASSATGAGPAEAAPPPQPPRRTGLIIGVGAVSLVAVVLVVLLAVNLITGGGDPGPTATPTPTTTEPTDDPSPEPTDDPSPEPTDTPDPEPTDTPDSDGPVPTDGYTVLTGDEPAIVNDYDGEPQVEVRLLAVERQWESDRDYVCQDATGEQIAVQLEFTVISDARPYYTFYGSELGLVDTAGHKIADVRGDSFCFDEEDRAPGDLRPDEVVTGWAVLEAPREPGAILWEDRYTYPEPPPYVWLLADY</sequence>
<name>A0A1H5F9M6_9MICO</name>
<keyword evidence="2" id="KW-0472">Membrane</keyword>
<dbReference type="Proteomes" id="UP000199220">
    <property type="component" value="Unassembled WGS sequence"/>
</dbReference>
<feature type="region of interest" description="Disordered" evidence="1">
    <location>
        <begin position="1"/>
        <end position="109"/>
    </location>
</feature>
<keyword evidence="2" id="KW-1133">Transmembrane helix</keyword>
<evidence type="ECO:0000256" key="1">
    <source>
        <dbReference type="SAM" id="MobiDB-lite"/>
    </source>
</evidence>
<proteinExistence type="predicted"/>
<dbReference type="AlphaFoldDB" id="A0A1H5F9M6"/>
<reference evidence="4" key="1">
    <citation type="submission" date="2016-10" db="EMBL/GenBank/DDBJ databases">
        <authorList>
            <person name="Varghese N."/>
            <person name="Submissions S."/>
        </authorList>
    </citation>
    <scope>NUCLEOTIDE SEQUENCE [LARGE SCALE GENOMIC DNA]</scope>
    <source>
        <strain evidence="4">DSM 21368</strain>
    </source>
</reference>
<dbReference type="STRING" id="648782.SAMN04488554_1272"/>
<feature type="compositionally biased region" description="Pro residues" evidence="1">
    <location>
        <begin position="9"/>
        <end position="18"/>
    </location>
</feature>
<feature type="compositionally biased region" description="Low complexity" evidence="1">
    <location>
        <begin position="89"/>
        <end position="103"/>
    </location>
</feature>
<protein>
    <submittedName>
        <fullName evidence="3">Uncharacterized protein</fullName>
    </submittedName>
</protein>
<keyword evidence="4" id="KW-1185">Reference proteome</keyword>
<keyword evidence="2" id="KW-0812">Transmembrane</keyword>
<feature type="compositionally biased region" description="Low complexity" evidence="1">
    <location>
        <begin position="44"/>
        <end position="70"/>
    </location>
</feature>
<feature type="compositionally biased region" description="Low complexity" evidence="1">
    <location>
        <begin position="146"/>
        <end position="157"/>
    </location>
</feature>
<evidence type="ECO:0000313" key="4">
    <source>
        <dbReference type="Proteomes" id="UP000199220"/>
    </source>
</evidence>